<dbReference type="Gene3D" id="6.10.340.10">
    <property type="match status" value="1"/>
</dbReference>
<keyword evidence="10" id="KW-0675">Receptor</keyword>
<evidence type="ECO:0000256" key="3">
    <source>
        <dbReference type="ARBA" id="ARBA00023224"/>
    </source>
</evidence>
<evidence type="ECO:0000256" key="7">
    <source>
        <dbReference type="SAM" id="Phobius"/>
    </source>
</evidence>
<evidence type="ECO:0000256" key="5">
    <source>
        <dbReference type="PROSITE-ProRule" id="PRU00284"/>
    </source>
</evidence>
<evidence type="ECO:0000259" key="8">
    <source>
        <dbReference type="PROSITE" id="PS50111"/>
    </source>
</evidence>
<dbReference type="SMART" id="SM00304">
    <property type="entry name" value="HAMP"/>
    <property type="match status" value="1"/>
</dbReference>
<dbReference type="InterPro" id="IPR003660">
    <property type="entry name" value="HAMP_dom"/>
</dbReference>
<dbReference type="GO" id="GO:0005886">
    <property type="term" value="C:plasma membrane"/>
    <property type="evidence" value="ECO:0007669"/>
    <property type="project" value="TreeGrafter"/>
</dbReference>
<keyword evidence="7" id="KW-1133">Transmembrane helix</keyword>
<evidence type="ECO:0000259" key="9">
    <source>
        <dbReference type="PROSITE" id="PS50885"/>
    </source>
</evidence>
<feature type="domain" description="Methyl-accepting transducer" evidence="8">
    <location>
        <begin position="273"/>
        <end position="502"/>
    </location>
</feature>
<organism evidence="10 11">
    <name type="scientific">Vreelandella titanicae BH1</name>
    <dbReference type="NCBI Taxonomy" id="1204738"/>
    <lineage>
        <taxon>Bacteria</taxon>
        <taxon>Pseudomonadati</taxon>
        <taxon>Pseudomonadota</taxon>
        <taxon>Gammaproteobacteria</taxon>
        <taxon>Oceanospirillales</taxon>
        <taxon>Halomonadaceae</taxon>
        <taxon>Vreelandella</taxon>
    </lineage>
</organism>
<dbReference type="InterPro" id="IPR004089">
    <property type="entry name" value="MCPsignal_dom"/>
</dbReference>
<reference evidence="10 11" key="1">
    <citation type="journal article" date="2013" name="Genome Announc.">
        <title>Draft Genome of the Marine Gammaproteobacterium Halomonas titanicae.</title>
        <authorList>
            <person name="Sanchez-Porro C."/>
            <person name="de la Haba R.R."/>
            <person name="Cruz-Hernandez N."/>
            <person name="Gonzalez J.M."/>
            <person name="Reyes-Guirao C."/>
            <person name="Navarro-Sampedro L."/>
            <person name="Carballo M."/>
            <person name="Ventosa A."/>
        </authorList>
    </citation>
    <scope>NUCLEOTIDE SEQUENCE [LARGE SCALE GENOMIC DNA]</scope>
    <source>
        <strain evidence="10 11">BH1</strain>
    </source>
</reference>
<evidence type="ECO:0000256" key="6">
    <source>
        <dbReference type="SAM" id="MobiDB-lite"/>
    </source>
</evidence>
<protein>
    <submittedName>
        <fullName evidence="10">Chemotaxis methyl-accepting receptor, signaling</fullName>
    </submittedName>
</protein>
<dbReference type="Gene3D" id="1.10.287.950">
    <property type="entry name" value="Methyl-accepting chemotaxis protein"/>
    <property type="match status" value="1"/>
</dbReference>
<feature type="region of interest" description="Disordered" evidence="6">
    <location>
        <begin position="318"/>
        <end position="345"/>
    </location>
</feature>
<dbReference type="CDD" id="cd06225">
    <property type="entry name" value="HAMP"/>
    <property type="match status" value="1"/>
</dbReference>
<dbReference type="AlphaFoldDB" id="L9U9Z1"/>
<keyword evidence="7" id="KW-0812">Transmembrane</keyword>
<dbReference type="PANTHER" id="PTHR43531">
    <property type="entry name" value="PROTEIN ICFG"/>
    <property type="match status" value="1"/>
</dbReference>
<gene>
    <name evidence="10" type="ORF">HALTITAN_1662</name>
</gene>
<dbReference type="PANTHER" id="PTHR43531:SF14">
    <property type="entry name" value="METHYL-ACCEPTING CHEMOTAXIS PROTEIN I-RELATED"/>
    <property type="match status" value="1"/>
</dbReference>
<dbReference type="PROSITE" id="PS50111">
    <property type="entry name" value="CHEMOTAXIS_TRANSDUC_2"/>
    <property type="match status" value="1"/>
</dbReference>
<evidence type="ECO:0000313" key="10">
    <source>
        <dbReference type="EMBL" id="ELY21649.1"/>
    </source>
</evidence>
<dbReference type="PRINTS" id="PR00260">
    <property type="entry name" value="CHEMTRNSDUCR"/>
</dbReference>
<evidence type="ECO:0000256" key="2">
    <source>
        <dbReference type="ARBA" id="ARBA00022481"/>
    </source>
</evidence>
<name>L9U9Z1_9GAMM</name>
<dbReference type="EMBL" id="AOPO01000005">
    <property type="protein sequence ID" value="ELY21649.1"/>
    <property type="molecule type" value="Genomic_DNA"/>
</dbReference>
<proteinExistence type="inferred from homology"/>
<feature type="transmembrane region" description="Helical" evidence="7">
    <location>
        <begin position="192"/>
        <end position="214"/>
    </location>
</feature>
<dbReference type="GO" id="GO:0004888">
    <property type="term" value="F:transmembrane signaling receptor activity"/>
    <property type="evidence" value="ECO:0007669"/>
    <property type="project" value="InterPro"/>
</dbReference>
<dbReference type="PROSITE" id="PS50885">
    <property type="entry name" value="HAMP"/>
    <property type="match status" value="1"/>
</dbReference>
<dbReference type="FunFam" id="1.10.287.950:FF:000001">
    <property type="entry name" value="Methyl-accepting chemotaxis sensory transducer"/>
    <property type="match status" value="1"/>
</dbReference>
<dbReference type="GO" id="GO:0006935">
    <property type="term" value="P:chemotaxis"/>
    <property type="evidence" value="ECO:0007669"/>
    <property type="project" value="InterPro"/>
</dbReference>
<comment type="subcellular location">
    <subcellularLocation>
        <location evidence="1">Membrane</location>
    </subcellularLocation>
</comment>
<dbReference type="Pfam" id="PF00015">
    <property type="entry name" value="MCPsignal"/>
    <property type="match status" value="1"/>
</dbReference>
<keyword evidence="3 5" id="KW-0807">Transducer</keyword>
<evidence type="ECO:0000256" key="1">
    <source>
        <dbReference type="ARBA" id="ARBA00004370"/>
    </source>
</evidence>
<comment type="similarity">
    <text evidence="4">Belongs to the methyl-accepting chemotaxis (MCP) protein family.</text>
</comment>
<dbReference type="PATRIC" id="fig|1204738.3.peg.2489"/>
<sequence length="543" mass="58446">MAMLSRFKIGTRLALAFGLVSLFLLGTLIAGIMGITFTKDTAQKTLDTDVALASNAAEIQRLALQARRFEKDIFINIDSRDRVAAYQQSWVATIEEIQAAFQAGSQIADKDSLDALYQQAGSALQGYEEGFLSVYRQIELGSITETSQANLAFGEHKESIYQLEELADEISLVAAEGVKTANEAINAEYRLAIWQLCIFAGVALLMALALAIAITRSIVLPLRRAVEVARRVAEGDLRHDIVTTGRDETAQLLTSMAEMSKELTTLVASLRDSSENVLNGANEIAQGGQELAARTEQQAAALQETASSMEEMTATVRQNSDSTKEADTLAHNASQQMQSSGEEVSRSVELMREVTAASLSMDKIVEAIDTIAFQTNILALNASVEAARAGDKGRGFAVVATEVRALASRSAASAGEIRSMLDDTRSKIKLCSDQAERGAATIGETEAVIQRLAMLMVEVSSATREQSSGIEQINTAITEMDSTTQQNSTLVQQSTNAAFSLEDQAGRLRELVAAFQIDEAVVKKATEYKPAMALSSAARQAEF</sequence>
<feature type="domain" description="HAMP" evidence="9">
    <location>
        <begin position="216"/>
        <end position="268"/>
    </location>
</feature>
<keyword evidence="7" id="KW-0472">Membrane</keyword>
<dbReference type="SUPFAM" id="SSF58104">
    <property type="entry name" value="Methyl-accepting chemotaxis protein (MCP) signaling domain"/>
    <property type="match status" value="1"/>
</dbReference>
<dbReference type="Proteomes" id="UP000011651">
    <property type="component" value="Unassembled WGS sequence"/>
</dbReference>
<dbReference type="InterPro" id="IPR004090">
    <property type="entry name" value="Chemotax_Me-accpt_rcpt"/>
</dbReference>
<keyword evidence="2" id="KW-0488">Methylation</keyword>
<dbReference type="SMART" id="SM00283">
    <property type="entry name" value="MA"/>
    <property type="match status" value="1"/>
</dbReference>
<dbReference type="InterPro" id="IPR051310">
    <property type="entry name" value="MCP_chemotaxis"/>
</dbReference>
<feature type="compositionally biased region" description="Polar residues" evidence="6">
    <location>
        <begin position="331"/>
        <end position="342"/>
    </location>
</feature>
<evidence type="ECO:0000313" key="11">
    <source>
        <dbReference type="Proteomes" id="UP000011651"/>
    </source>
</evidence>
<dbReference type="GO" id="GO:0007165">
    <property type="term" value="P:signal transduction"/>
    <property type="evidence" value="ECO:0007669"/>
    <property type="project" value="UniProtKB-KW"/>
</dbReference>
<accession>L9U9Z1</accession>
<comment type="caution">
    <text evidence="10">The sequence shown here is derived from an EMBL/GenBank/DDBJ whole genome shotgun (WGS) entry which is preliminary data.</text>
</comment>
<evidence type="ECO:0000256" key="4">
    <source>
        <dbReference type="ARBA" id="ARBA00029447"/>
    </source>
</evidence>
<dbReference type="Pfam" id="PF00672">
    <property type="entry name" value="HAMP"/>
    <property type="match status" value="1"/>
</dbReference>